<reference evidence="8 9" key="2">
    <citation type="submission" date="2016-12" db="EMBL/GenBank/DDBJ databases">
        <title>Draft Genome Sequence of Cystobacter ferrugineus Strain Cbfe23.</title>
        <authorList>
            <person name="Akbar S."/>
            <person name="Dowd S.E."/>
            <person name="Stevens D.C."/>
        </authorList>
    </citation>
    <scope>NUCLEOTIDE SEQUENCE [LARGE SCALE GENOMIC DNA]</scope>
    <source>
        <strain evidence="8 9">Cbfe23</strain>
    </source>
</reference>
<evidence type="ECO:0000256" key="4">
    <source>
        <dbReference type="ARBA" id="ARBA00022692"/>
    </source>
</evidence>
<feature type="transmembrane region" description="Helical" evidence="7">
    <location>
        <begin position="422"/>
        <end position="442"/>
    </location>
</feature>
<evidence type="ECO:0000313" key="8">
    <source>
        <dbReference type="EMBL" id="OJH37266.1"/>
    </source>
</evidence>
<dbReference type="GO" id="GO:0042910">
    <property type="term" value="F:xenobiotic transmembrane transporter activity"/>
    <property type="evidence" value="ECO:0007669"/>
    <property type="project" value="InterPro"/>
</dbReference>
<dbReference type="EMBL" id="MPIN01000008">
    <property type="protein sequence ID" value="OJH37266.1"/>
    <property type="molecule type" value="Genomic_DNA"/>
</dbReference>
<feature type="transmembrane region" description="Helical" evidence="7">
    <location>
        <begin position="101"/>
        <end position="118"/>
    </location>
</feature>
<dbReference type="NCBIfam" id="TIGR00797">
    <property type="entry name" value="matE"/>
    <property type="match status" value="1"/>
</dbReference>
<evidence type="ECO:0000313" key="9">
    <source>
        <dbReference type="Proteomes" id="UP000182229"/>
    </source>
</evidence>
<feature type="transmembrane region" description="Helical" evidence="7">
    <location>
        <begin position="55"/>
        <end position="80"/>
    </location>
</feature>
<feature type="transmembrane region" description="Helical" evidence="7">
    <location>
        <begin position="21"/>
        <end position="43"/>
    </location>
</feature>
<dbReference type="PIRSF" id="PIRSF006603">
    <property type="entry name" value="DinF"/>
    <property type="match status" value="1"/>
</dbReference>
<dbReference type="PANTHER" id="PTHR43549">
    <property type="entry name" value="MULTIDRUG RESISTANCE PROTEIN YPNP-RELATED"/>
    <property type="match status" value="1"/>
</dbReference>
<evidence type="ECO:0000256" key="2">
    <source>
        <dbReference type="ARBA" id="ARBA00022448"/>
    </source>
</evidence>
<evidence type="ECO:0000256" key="5">
    <source>
        <dbReference type="ARBA" id="ARBA00022989"/>
    </source>
</evidence>
<feature type="transmembrane region" description="Helical" evidence="7">
    <location>
        <begin position="169"/>
        <end position="188"/>
    </location>
</feature>
<keyword evidence="4 7" id="KW-0812">Transmembrane</keyword>
<evidence type="ECO:0000256" key="3">
    <source>
        <dbReference type="ARBA" id="ARBA00022475"/>
    </source>
</evidence>
<keyword evidence="9" id="KW-1185">Reference proteome</keyword>
<dbReference type="STRING" id="83449.BON30_28585"/>
<protein>
    <submittedName>
        <fullName evidence="8">MATE family efflux transporter</fullName>
    </submittedName>
</protein>
<evidence type="ECO:0000256" key="1">
    <source>
        <dbReference type="ARBA" id="ARBA00004651"/>
    </source>
</evidence>
<evidence type="ECO:0000256" key="6">
    <source>
        <dbReference type="ARBA" id="ARBA00023136"/>
    </source>
</evidence>
<dbReference type="OrthoDB" id="9805232at2"/>
<feature type="transmembrane region" description="Helical" evidence="7">
    <location>
        <begin position="138"/>
        <end position="157"/>
    </location>
</feature>
<organism evidence="8 9">
    <name type="scientific">Cystobacter ferrugineus</name>
    <dbReference type="NCBI Taxonomy" id="83449"/>
    <lineage>
        <taxon>Bacteria</taxon>
        <taxon>Pseudomonadati</taxon>
        <taxon>Myxococcota</taxon>
        <taxon>Myxococcia</taxon>
        <taxon>Myxococcales</taxon>
        <taxon>Cystobacterineae</taxon>
        <taxon>Archangiaceae</taxon>
        <taxon>Cystobacter</taxon>
    </lineage>
</organism>
<feature type="transmembrane region" description="Helical" evidence="7">
    <location>
        <begin position="362"/>
        <end position="384"/>
    </location>
</feature>
<dbReference type="Pfam" id="PF01554">
    <property type="entry name" value="MatE"/>
    <property type="match status" value="2"/>
</dbReference>
<proteinExistence type="predicted"/>
<dbReference type="CDD" id="cd13138">
    <property type="entry name" value="MATE_yoeA_like"/>
    <property type="match status" value="1"/>
</dbReference>
<sequence length="476" mass="51329">MNPKFGTDLTTGSIPRHIVTFSLPMLIGSLLQTAYSFINAIWVGQFLGTGALATVTVSFPVVFTLFGIGMGMTLATNILVSQSYGARRFDELRRVVDSSTVLILGLGILLTLLGELFTPHILRAMDTPEDIFQPSVDYLRIFLLSLPFSFGMFALRSMLQGMGDSKTPLYFQFVSVVLTTVLDPLLIFGHLGLPRLGLNGTAWATIVSQVLVLAVLVVWLHRQKSPVAPGWPRLSHLGPATWKTFRIGVPASIQQSLVSLGMVMVTGIVNRFGEISTAAFGAASRIDQIAFMPAINFGMAISTLAGQNLGAGHLPRVRQIFAWGCAFSGAITLVISAAAVIFPEALLKVFITDPVVVELGTSYLHIVGACYVLFGLTFVSNGIINGAGSTMVTTVISLLSLWVARVPLAYVLSRQMHDVKGVWYAIAISFFVSLGCSMAYYFSGRWKKAAAHHKPTVHEQAKPDPAEVFANEAGEA</sequence>
<feature type="transmembrane region" description="Helical" evidence="7">
    <location>
        <begin position="320"/>
        <end position="342"/>
    </location>
</feature>
<feature type="transmembrane region" description="Helical" evidence="7">
    <location>
        <begin position="391"/>
        <end position="410"/>
    </location>
</feature>
<dbReference type="RefSeq" id="WP_071901601.1">
    <property type="nucleotide sequence ID" value="NZ_MPIN01000008.1"/>
</dbReference>
<dbReference type="InterPro" id="IPR002528">
    <property type="entry name" value="MATE_fam"/>
</dbReference>
<evidence type="ECO:0000256" key="7">
    <source>
        <dbReference type="SAM" id="Phobius"/>
    </source>
</evidence>
<keyword evidence="3" id="KW-1003">Cell membrane</keyword>
<dbReference type="InterPro" id="IPR048279">
    <property type="entry name" value="MdtK-like"/>
</dbReference>
<dbReference type="Proteomes" id="UP000182229">
    <property type="component" value="Unassembled WGS sequence"/>
</dbReference>
<comment type="subcellular location">
    <subcellularLocation>
        <location evidence="1">Cell membrane</location>
        <topology evidence="1">Multi-pass membrane protein</topology>
    </subcellularLocation>
</comment>
<keyword evidence="6 7" id="KW-0472">Membrane</keyword>
<dbReference type="PANTHER" id="PTHR43549:SF3">
    <property type="entry name" value="MULTIDRUG RESISTANCE PROTEIN YPNP-RELATED"/>
    <property type="match status" value="1"/>
</dbReference>
<dbReference type="AlphaFoldDB" id="A0A1L9B4U8"/>
<gene>
    <name evidence="8" type="ORF">BON30_28585</name>
</gene>
<dbReference type="GO" id="GO:0015297">
    <property type="term" value="F:antiporter activity"/>
    <property type="evidence" value="ECO:0007669"/>
    <property type="project" value="InterPro"/>
</dbReference>
<name>A0A1L9B4U8_9BACT</name>
<reference evidence="9" key="1">
    <citation type="submission" date="2016-11" db="EMBL/GenBank/DDBJ databases">
        <authorList>
            <person name="Shukria A."/>
            <person name="Stevens D.C."/>
        </authorList>
    </citation>
    <scope>NUCLEOTIDE SEQUENCE [LARGE SCALE GENOMIC DNA]</scope>
    <source>
        <strain evidence="9">Cbfe23</strain>
    </source>
</reference>
<dbReference type="InterPro" id="IPR052031">
    <property type="entry name" value="Membrane_Transporter-Flippase"/>
</dbReference>
<feature type="transmembrane region" description="Helical" evidence="7">
    <location>
        <begin position="200"/>
        <end position="220"/>
    </location>
</feature>
<dbReference type="GO" id="GO:0005886">
    <property type="term" value="C:plasma membrane"/>
    <property type="evidence" value="ECO:0007669"/>
    <property type="project" value="UniProtKB-SubCell"/>
</dbReference>
<accession>A0A1L9B4U8</accession>
<comment type="caution">
    <text evidence="8">The sequence shown here is derived from an EMBL/GenBank/DDBJ whole genome shotgun (WGS) entry which is preliminary data.</text>
</comment>
<keyword evidence="2" id="KW-0813">Transport</keyword>
<keyword evidence="5 7" id="KW-1133">Transmembrane helix</keyword>